<dbReference type="InterPro" id="IPR001387">
    <property type="entry name" value="Cro/C1-type_HTH"/>
</dbReference>
<reference evidence="3 4" key="1">
    <citation type="submission" date="2012-03" db="EMBL/GenBank/DDBJ databases">
        <title>The Genome Sequence of Bartonella birtlesii LL-WM9.</title>
        <authorList>
            <consortium name="The Broad Institute Genome Sequencing Platform"/>
            <consortium name="The Broad Institute Genome Sequencing Center for Infectious Disease"/>
            <person name="Feldgarden M."/>
            <person name="Kirby J."/>
            <person name="Kosoy M."/>
            <person name="Birtles R."/>
            <person name="Probert W.S."/>
            <person name="Chiaraviglio L."/>
            <person name="Young S.K."/>
            <person name="Zeng Q."/>
            <person name="Gargeya S."/>
            <person name="Fitzgerald M."/>
            <person name="Haas B."/>
            <person name="Abouelleil A."/>
            <person name="Alvarado L."/>
            <person name="Arachchi H.M."/>
            <person name="Berlin A."/>
            <person name="Chapman S.B."/>
            <person name="Gearin G."/>
            <person name="Goldberg J."/>
            <person name="Griggs A."/>
            <person name="Gujja S."/>
            <person name="Hansen M."/>
            <person name="Heiman D."/>
            <person name="Howarth C."/>
            <person name="Larimer J."/>
            <person name="Lui A."/>
            <person name="MacDonald P.J.P."/>
            <person name="McCowen C."/>
            <person name="Montmayeur A."/>
            <person name="Murphy C."/>
            <person name="Neiman D."/>
            <person name="Pearson M."/>
            <person name="Priest M."/>
            <person name="Roberts A."/>
            <person name="Saif S."/>
            <person name="Shea T."/>
            <person name="Sisk P."/>
            <person name="Stolte C."/>
            <person name="Sykes S."/>
            <person name="Wortman J."/>
            <person name="Nusbaum C."/>
            <person name="Birren B."/>
        </authorList>
    </citation>
    <scope>NUCLEOTIDE SEQUENCE [LARGE SCALE GENOMIC DNA]</scope>
    <source>
        <strain evidence="3 4">LL-WM9</strain>
    </source>
</reference>
<accession>J1IS05</accession>
<evidence type="ECO:0000259" key="2">
    <source>
        <dbReference type="PROSITE" id="PS50943"/>
    </source>
</evidence>
<dbReference type="InterPro" id="IPR010982">
    <property type="entry name" value="Lambda_DNA-bd_dom_sf"/>
</dbReference>
<feature type="domain" description="HTH cro/C1-type" evidence="2">
    <location>
        <begin position="42"/>
        <end position="70"/>
    </location>
</feature>
<dbReference type="HOGENOM" id="CLU_066192_26_1_5"/>
<sequence length="102" mass="11584">MRAKNPHFNDITVGKNSSQKKHHRAFTTTMRQSLRCYFSTNSKYEKGINHVSTGRLQKIADILDVPVSFFYADILTKGKTSAPYDDKISSKIAHEENSSLFS</sequence>
<feature type="region of interest" description="Disordered" evidence="1">
    <location>
        <begin position="1"/>
        <end position="25"/>
    </location>
</feature>
<evidence type="ECO:0000313" key="3">
    <source>
        <dbReference type="EMBL" id="EJF74327.1"/>
    </source>
</evidence>
<protein>
    <recommendedName>
        <fullName evidence="2">HTH cro/C1-type domain-containing protein</fullName>
    </recommendedName>
</protein>
<organism evidence="3 4">
    <name type="scientific">Bartonella birtlesii LL-WM9</name>
    <dbReference type="NCBI Taxonomy" id="1094552"/>
    <lineage>
        <taxon>Bacteria</taxon>
        <taxon>Pseudomonadati</taxon>
        <taxon>Pseudomonadota</taxon>
        <taxon>Alphaproteobacteria</taxon>
        <taxon>Hyphomicrobiales</taxon>
        <taxon>Bartonellaceae</taxon>
        <taxon>Bartonella</taxon>
    </lineage>
</organism>
<gene>
    <name evidence="3" type="ORF">ME7_01465</name>
</gene>
<keyword evidence="4" id="KW-1185">Reference proteome</keyword>
<dbReference type="Proteomes" id="UP000008748">
    <property type="component" value="Unassembled WGS sequence"/>
</dbReference>
<evidence type="ECO:0000313" key="4">
    <source>
        <dbReference type="Proteomes" id="UP000008748"/>
    </source>
</evidence>
<dbReference type="GO" id="GO:0003677">
    <property type="term" value="F:DNA binding"/>
    <property type="evidence" value="ECO:0007669"/>
    <property type="project" value="InterPro"/>
</dbReference>
<dbReference type="SUPFAM" id="SSF47413">
    <property type="entry name" value="lambda repressor-like DNA-binding domains"/>
    <property type="match status" value="1"/>
</dbReference>
<evidence type="ECO:0000256" key="1">
    <source>
        <dbReference type="SAM" id="MobiDB-lite"/>
    </source>
</evidence>
<comment type="caution">
    <text evidence="3">The sequence shown here is derived from an EMBL/GenBank/DDBJ whole genome shotgun (WGS) entry which is preliminary data.</text>
</comment>
<dbReference type="CDD" id="cd00093">
    <property type="entry name" value="HTH_XRE"/>
    <property type="match status" value="1"/>
</dbReference>
<proteinExistence type="predicted"/>
<dbReference type="Gene3D" id="1.10.260.40">
    <property type="entry name" value="lambda repressor-like DNA-binding domains"/>
    <property type="match status" value="1"/>
</dbReference>
<name>J1IS05_9HYPH</name>
<dbReference type="EMBL" id="AIMC01000043">
    <property type="protein sequence ID" value="EJF74327.1"/>
    <property type="molecule type" value="Genomic_DNA"/>
</dbReference>
<dbReference type="AlphaFoldDB" id="J1IS05"/>
<dbReference type="PROSITE" id="PS50943">
    <property type="entry name" value="HTH_CROC1"/>
    <property type="match status" value="1"/>
</dbReference>
<dbReference type="PATRIC" id="fig|1094552.3.peg.1634"/>